<dbReference type="AlphaFoldDB" id="A0A2U3I0U9"/>
<feature type="transmembrane region" description="Helical" evidence="1">
    <location>
        <begin position="179"/>
        <end position="199"/>
    </location>
</feature>
<dbReference type="EMBL" id="OGTP01000002">
    <property type="protein sequence ID" value="SPB13713.1"/>
    <property type="molecule type" value="Genomic_DNA"/>
</dbReference>
<keyword evidence="1" id="KW-0472">Membrane</keyword>
<keyword evidence="4" id="KW-1185">Reference proteome</keyword>
<dbReference type="Gene3D" id="2.60.120.260">
    <property type="entry name" value="Galactose-binding domain-like"/>
    <property type="match status" value="1"/>
</dbReference>
<dbReference type="SUPFAM" id="SSF52833">
    <property type="entry name" value="Thioredoxin-like"/>
    <property type="match status" value="1"/>
</dbReference>
<dbReference type="PANTHER" id="PTHR42852:SF13">
    <property type="entry name" value="PROTEIN DIPZ"/>
    <property type="match status" value="1"/>
</dbReference>
<evidence type="ECO:0000313" key="3">
    <source>
        <dbReference type="EMBL" id="SPB13713.1"/>
    </source>
</evidence>
<dbReference type="PROSITE" id="PS51352">
    <property type="entry name" value="THIOREDOXIN_2"/>
    <property type="match status" value="1"/>
</dbReference>
<evidence type="ECO:0000256" key="1">
    <source>
        <dbReference type="SAM" id="Phobius"/>
    </source>
</evidence>
<dbReference type="Pfam" id="PF17991">
    <property type="entry name" value="Thioredoxin_10"/>
    <property type="match status" value="1"/>
</dbReference>
<dbReference type="InterPro" id="IPR050553">
    <property type="entry name" value="Thioredoxin_ResA/DsbE_sf"/>
</dbReference>
<feature type="domain" description="Thioredoxin" evidence="2">
    <location>
        <begin position="281"/>
        <end position="432"/>
    </location>
</feature>
<reference evidence="4" key="1">
    <citation type="submission" date="2018-01" db="EMBL/GenBank/DDBJ databases">
        <authorList>
            <person name="Peeters C."/>
        </authorList>
    </citation>
    <scope>NUCLEOTIDE SEQUENCE [LARGE SCALE GENOMIC DNA]</scope>
</reference>
<keyword evidence="1 3" id="KW-0812">Transmembrane</keyword>
<name>A0A2U3I0U9_9BURK</name>
<evidence type="ECO:0000313" key="4">
    <source>
        <dbReference type="Proteomes" id="UP000238169"/>
    </source>
</evidence>
<dbReference type="CDD" id="cd03012">
    <property type="entry name" value="TlpA_like_DipZ_like"/>
    <property type="match status" value="1"/>
</dbReference>
<feature type="transmembrane region" description="Helical" evidence="1">
    <location>
        <begin position="64"/>
        <end position="88"/>
    </location>
</feature>
<organism evidence="3 4">
    <name type="scientific">Caballeronia novacaledonica</name>
    <dbReference type="NCBI Taxonomy" id="1544861"/>
    <lineage>
        <taxon>Bacteria</taxon>
        <taxon>Pseudomonadati</taxon>
        <taxon>Pseudomonadota</taxon>
        <taxon>Betaproteobacteria</taxon>
        <taxon>Burkholderiales</taxon>
        <taxon>Burkholderiaceae</taxon>
        <taxon>Caballeronia</taxon>
    </lineage>
</organism>
<dbReference type="InterPro" id="IPR013740">
    <property type="entry name" value="Redoxin"/>
</dbReference>
<dbReference type="PANTHER" id="PTHR42852">
    <property type="entry name" value="THIOL:DISULFIDE INTERCHANGE PROTEIN DSBE"/>
    <property type="match status" value="1"/>
</dbReference>
<feature type="transmembrane region" description="Helical" evidence="1">
    <location>
        <begin position="220"/>
        <end position="239"/>
    </location>
</feature>
<dbReference type="InterPro" id="IPR036249">
    <property type="entry name" value="Thioredoxin-like_sf"/>
</dbReference>
<keyword evidence="1" id="KW-1133">Transmembrane helix</keyword>
<sequence length="608" mass="64077">MACCAVSPAFDAGPSNRFPRKTDLMSLIVIALLGGVFTVLSPCILPVVPFVFARSDKPFVTDRLPLLIGLAGTFALVTGIGVAGLAGAAQLNQYGRWIALATLGLFGVALLFPSIADRLTRPLSMLADRIVARSQTQGTTRRVASSMLLGAATGLLWAPCAGPVLGVILTGAALHGANWHTAAALVAYGVGAASSLAVASSLGKRALDMLKRSLGVGEHLRRAMGALVVLTVAAIATGLDTRLLAHIPGAPTNGIESALVGVLKTKQTSHDARQGARIVRVSTADALPVQGKLPSLDGATTWLNSAPLSADALRGKVVVINFWTYSCINCLRTLPYLKTWAQRYGDDGLVVIGVHTPEFGFERDTGNVKRALANLNIKYPVAIDNEYGIWRAFGNQYWPAFYIVDAQGRVRFHHFGEGGYRDAENAIRQLLADNGAMTTAHDGQAVQGSGAQAAADPANIGSDETYVGYRQAQDFASPQRVKPDAVETYTLPAQLALNDWALDGKWNVGAEAAAPAAPHARIAYRFHARDLHLVLGPSPDGKPVRFRVTIDGAAPGASHGADIAADGSGVVTNARLYQLVRQSGAVGDRTFEIEFLDPGAQAYSFTFG</sequence>
<dbReference type="Proteomes" id="UP000238169">
    <property type="component" value="Unassembled WGS sequence"/>
</dbReference>
<gene>
    <name evidence="3" type="ORF">NOV72_00977</name>
</gene>
<dbReference type="InterPro" id="IPR013766">
    <property type="entry name" value="Thioredoxin_domain"/>
</dbReference>
<dbReference type="Gene3D" id="3.40.30.10">
    <property type="entry name" value="Glutaredoxin"/>
    <property type="match status" value="1"/>
</dbReference>
<evidence type="ECO:0000259" key="2">
    <source>
        <dbReference type="PROSITE" id="PS51352"/>
    </source>
</evidence>
<feature type="transmembrane region" description="Helical" evidence="1">
    <location>
        <begin position="148"/>
        <end position="173"/>
    </location>
</feature>
<feature type="transmembrane region" description="Helical" evidence="1">
    <location>
        <begin position="24"/>
        <end position="52"/>
    </location>
</feature>
<dbReference type="Pfam" id="PF08534">
    <property type="entry name" value="Redoxin"/>
    <property type="match status" value="1"/>
</dbReference>
<accession>A0A2U3I0U9</accession>
<dbReference type="GO" id="GO:0016491">
    <property type="term" value="F:oxidoreductase activity"/>
    <property type="evidence" value="ECO:0007669"/>
    <property type="project" value="InterPro"/>
</dbReference>
<protein>
    <submittedName>
        <fullName evidence="3">Cytochrome c biogenesis protein transmembrane region</fullName>
    </submittedName>
</protein>
<proteinExistence type="predicted"/>
<dbReference type="InterPro" id="IPR041017">
    <property type="entry name" value="Thioredoxin_10"/>
</dbReference>
<feature type="transmembrane region" description="Helical" evidence="1">
    <location>
        <begin position="94"/>
        <end position="116"/>
    </location>
</feature>